<dbReference type="AlphaFoldDB" id="A0AAV7WP93"/>
<comment type="caution">
    <text evidence="1">The sequence shown here is derived from an EMBL/GenBank/DDBJ whole genome shotgun (WGS) entry which is preliminary data.</text>
</comment>
<dbReference type="Proteomes" id="UP001066276">
    <property type="component" value="Chromosome 1_1"/>
</dbReference>
<reference evidence="1" key="1">
    <citation type="journal article" date="2022" name="bioRxiv">
        <title>Sequencing and chromosome-scale assembly of the giantPleurodeles waltlgenome.</title>
        <authorList>
            <person name="Brown T."/>
            <person name="Elewa A."/>
            <person name="Iarovenko S."/>
            <person name="Subramanian E."/>
            <person name="Araus A.J."/>
            <person name="Petzold A."/>
            <person name="Susuki M."/>
            <person name="Suzuki K.-i.T."/>
            <person name="Hayashi T."/>
            <person name="Toyoda A."/>
            <person name="Oliveira C."/>
            <person name="Osipova E."/>
            <person name="Leigh N.D."/>
            <person name="Simon A."/>
            <person name="Yun M.H."/>
        </authorList>
    </citation>
    <scope>NUCLEOTIDE SEQUENCE</scope>
    <source>
        <strain evidence="1">20211129_DDA</strain>
        <tissue evidence="1">Liver</tissue>
    </source>
</reference>
<sequence>MLIAIQYCSINTMCSGPTSDGIHRRVYSPTAVPFSWVTGVFQRPLAVTPLTERNGRKAGERGRYCWRGYVRS</sequence>
<keyword evidence="2" id="KW-1185">Reference proteome</keyword>
<evidence type="ECO:0000313" key="2">
    <source>
        <dbReference type="Proteomes" id="UP001066276"/>
    </source>
</evidence>
<gene>
    <name evidence="1" type="ORF">NDU88_001648</name>
</gene>
<protein>
    <submittedName>
        <fullName evidence="1">Uncharacterized protein</fullName>
    </submittedName>
</protein>
<accession>A0AAV7WP93</accession>
<organism evidence="1 2">
    <name type="scientific">Pleurodeles waltl</name>
    <name type="common">Iberian ribbed newt</name>
    <dbReference type="NCBI Taxonomy" id="8319"/>
    <lineage>
        <taxon>Eukaryota</taxon>
        <taxon>Metazoa</taxon>
        <taxon>Chordata</taxon>
        <taxon>Craniata</taxon>
        <taxon>Vertebrata</taxon>
        <taxon>Euteleostomi</taxon>
        <taxon>Amphibia</taxon>
        <taxon>Batrachia</taxon>
        <taxon>Caudata</taxon>
        <taxon>Salamandroidea</taxon>
        <taxon>Salamandridae</taxon>
        <taxon>Pleurodelinae</taxon>
        <taxon>Pleurodeles</taxon>
    </lineage>
</organism>
<evidence type="ECO:0000313" key="1">
    <source>
        <dbReference type="EMBL" id="KAJ1214020.1"/>
    </source>
</evidence>
<name>A0AAV7WP93_PLEWA</name>
<dbReference type="EMBL" id="JANPWB010000001">
    <property type="protein sequence ID" value="KAJ1214020.1"/>
    <property type="molecule type" value="Genomic_DNA"/>
</dbReference>
<proteinExistence type="predicted"/>